<dbReference type="EMBL" id="JAKLTN010000001">
    <property type="protein sequence ID" value="MCG2575726.1"/>
    <property type="molecule type" value="Genomic_DNA"/>
</dbReference>
<proteinExistence type="predicted"/>
<comment type="caution">
    <text evidence="1">The sequence shown here is derived from an EMBL/GenBank/DDBJ whole genome shotgun (WGS) entry which is preliminary data.</text>
</comment>
<dbReference type="Proteomes" id="UP001165384">
    <property type="component" value="Unassembled WGS sequence"/>
</dbReference>
<accession>A0ABS9JXU5</accession>
<evidence type="ECO:0008006" key="3">
    <source>
        <dbReference type="Google" id="ProtNLM"/>
    </source>
</evidence>
<evidence type="ECO:0000313" key="2">
    <source>
        <dbReference type="Proteomes" id="UP001165384"/>
    </source>
</evidence>
<dbReference type="RefSeq" id="WP_275706927.1">
    <property type="nucleotide sequence ID" value="NZ_JAKLTN010000001.1"/>
</dbReference>
<keyword evidence="2" id="KW-1185">Reference proteome</keyword>
<protein>
    <recommendedName>
        <fullName evidence="3">PilZ domain-containing protein</fullName>
    </recommendedName>
</protein>
<organism evidence="1 2">
    <name type="scientific">Dechloromonas hankyongensis</name>
    <dbReference type="NCBI Taxonomy" id="2908002"/>
    <lineage>
        <taxon>Bacteria</taxon>
        <taxon>Pseudomonadati</taxon>
        <taxon>Pseudomonadota</taxon>
        <taxon>Betaproteobacteria</taxon>
        <taxon>Rhodocyclales</taxon>
        <taxon>Azonexaceae</taxon>
        <taxon>Dechloromonas</taxon>
    </lineage>
</organism>
<sequence length="535" mass="59663">MNAAVTDLPLVIADLRSGTDYLAQLPLTNPVLAERQLMHFLDSLLAAPPDPAVLLALLEQARAPLCYAEEEMARRYHNRALPLVNEEEDHFQQVVAAWRKMGKAYSLCARLQQPDAENPQYRTMVATVLHRCLYYCGMVILEHYRARRELPPGIWLDMHGFYESAEEWGVAYTPVEDVLESSLQATHCAAAYTTLLLVEIASPYSNSVRNLNLIRRWAGMWAPLLSIHKLNNDLEMPPYIVELMKDVPLHPSACAEEPGEDARRLDTSRLALQISHMLGQLRQRITPSQLGLGEETTTHVVALLEHLSRPWSQAASPRRFRRFTTEGIAHVAIGFDAMHFCVTGRELSQPDSAAAYSRGEFEELFTFRDQVEPGHALNIRPLVSFPVDEWTVINHSANGFRLARSCAGQRILHSQLMAVRPHDGQHFLLVQATWLMQEESGGLVVGVATLPGMPIGIGVRIATSVACSAERYGAGFLLPAVPSIGEEASVVLPSGMYHASRLLDFFIDGEPPGQLRMNHVLQRGADFDRVSYQLV</sequence>
<gene>
    <name evidence="1" type="ORF">LZ012_01815</name>
</gene>
<name>A0ABS9JXU5_9RHOO</name>
<evidence type="ECO:0000313" key="1">
    <source>
        <dbReference type="EMBL" id="MCG2575726.1"/>
    </source>
</evidence>
<reference evidence="1" key="1">
    <citation type="submission" date="2022-01" db="EMBL/GenBank/DDBJ databases">
        <authorList>
            <person name="Jo J.-H."/>
            <person name="Im W.-T."/>
        </authorList>
    </citation>
    <scope>NUCLEOTIDE SEQUENCE</scope>
    <source>
        <strain evidence="1">XY25</strain>
    </source>
</reference>